<dbReference type="PANTHER" id="PTHR21669:SF28">
    <property type="entry name" value="YEMANUCLEIN"/>
    <property type="match status" value="1"/>
</dbReference>
<evidence type="ECO:0000256" key="2">
    <source>
        <dbReference type="SAM" id="MobiDB-lite"/>
    </source>
</evidence>
<dbReference type="AlphaFoldDB" id="A0A2B4RR13"/>
<sequence>MEKANPFPSERVDALGKNSENIKTLRFELSLTESDEKKCPEFSFLDLVKAATTNGTPDKPPWDDEGDDDEKLKALAKKFEEKYAPKPKKRRKDRMEDLIDVTYGYDETDPFVDDSEAYDELLPADWTTEHGGFYINQGTLNFRPASPGGDSDEEDFKKAKKVKLKSPKKIPKVPKVKKVKDPSEKKERKKSDKEKKPRKSSSGEKDKEKKSKKKHNIGSANNSNLSSSPTTAKASATSTATSLNSSSTPTLNSQGANGPITNHSSPAKLPNAPQVTNLGALKTEPGTSTLVNGDSSVAMTENVGSAPTDKGASSSPSSSLQNGIQPAEGNSVEPNAEPSTEPNLPQCLPADVESCILRLKQAGSGSMKGKCKFFNTDVNHMLLELATKSVTLSSKVRTGIYEFLAFYLPCTKETLIKRAKKLLLNDLAGRLREPMAKLKAAVDRVIPEQIKRFEEEVKKHVEEESQKQSSAKQDGENSEDHKKELFKSAMELDEDTEKSDEITTPTDPNAPAQPEDKAKKNVPKRKFVWTEELRNLLCDVVQMKIKIFEMSKTRAQSSEDQLKLFFENDVRPLWPKGWMTSRILFKESKQAHLKYTLVSAKVPKKAPGPKKQGESPEAHQSISLPNQTSQNSGSTDIKDIPSATSSVVGIGSPSAVTSPARAPSLTTTKAVITMSALKNLAQSDQLIPNVVAPTSAITVQKPIVTTASVTKMESTAVSRAGPEQKTQSAPTMAGLNLPKKEPAMKSPSLSSDNLQSKPALTILDFADMILPGGQAVATKSLQLPQTVPPKQQLGSFLNKTPASPKEKPRDQPLSHMPSSVVTSTISVPVQSSTISPARTQITMSSPPKIIRSSPAIVQSSSTSQQGLMAATVGGLAAQGLQNSFIDLASSLRQQQTPVSLATSSPTILDSASQRRPDLKSCQAVHPGFNPGLSPQPITMSSNSAVASQVLLQPQPSNLTLFNAAAVNLQGKGTTPLTHIGFVSPNLQSAMLHHLSRQSQEQSGLALQQNHFNQVLLGMNPTANQTVPTLQLPHGALLSNQPVYQDPNQSSSSGTHPSPFLPRFS</sequence>
<comment type="caution">
    <text evidence="5">The sequence shown here is derived from an EMBL/GenBank/DDBJ whole genome shotgun (WGS) entry which is preliminary data.</text>
</comment>
<feature type="region of interest" description="Disordered" evidence="2">
    <location>
        <begin position="1038"/>
        <end position="1064"/>
    </location>
</feature>
<dbReference type="InterPro" id="IPR026947">
    <property type="entry name" value="UBN_middle_dom"/>
</dbReference>
<feature type="region of interest" description="Disordered" evidence="2">
    <location>
        <begin position="602"/>
        <end position="644"/>
    </location>
</feature>
<dbReference type="PANTHER" id="PTHR21669">
    <property type="entry name" value="CAPZ-INTERACTING PROTEIN AND RELATED PROTEINS"/>
    <property type="match status" value="1"/>
</dbReference>
<dbReference type="Proteomes" id="UP000225706">
    <property type="component" value="Unassembled WGS sequence"/>
</dbReference>
<evidence type="ECO:0000313" key="5">
    <source>
        <dbReference type="EMBL" id="PFX19233.1"/>
    </source>
</evidence>
<feature type="compositionally biased region" description="Polar residues" evidence="2">
    <location>
        <begin position="1038"/>
        <end position="1055"/>
    </location>
</feature>
<feature type="compositionally biased region" description="Low complexity" evidence="2">
    <location>
        <begin position="226"/>
        <end position="253"/>
    </location>
</feature>
<feature type="compositionally biased region" description="Basic and acidic residues" evidence="2">
    <location>
        <begin position="179"/>
        <end position="209"/>
    </location>
</feature>
<feature type="region of interest" description="Disordered" evidence="2">
    <location>
        <begin position="787"/>
        <end position="820"/>
    </location>
</feature>
<dbReference type="OrthoDB" id="68076at2759"/>
<organism evidence="5 6">
    <name type="scientific">Stylophora pistillata</name>
    <name type="common">Smooth cauliflower coral</name>
    <dbReference type="NCBI Taxonomy" id="50429"/>
    <lineage>
        <taxon>Eukaryota</taxon>
        <taxon>Metazoa</taxon>
        <taxon>Cnidaria</taxon>
        <taxon>Anthozoa</taxon>
        <taxon>Hexacorallia</taxon>
        <taxon>Scleractinia</taxon>
        <taxon>Astrocoeniina</taxon>
        <taxon>Pocilloporidae</taxon>
        <taxon>Stylophora</taxon>
    </lineage>
</organism>
<feature type="region of interest" description="Disordered" evidence="2">
    <location>
        <begin position="715"/>
        <end position="753"/>
    </location>
</feature>
<dbReference type="EMBL" id="LSMT01000370">
    <property type="protein sequence ID" value="PFX19233.1"/>
    <property type="molecule type" value="Genomic_DNA"/>
</dbReference>
<feature type="domain" description="Ubinuclein middle" evidence="4">
    <location>
        <begin position="344"/>
        <end position="586"/>
    </location>
</feature>
<dbReference type="GO" id="GO:0005634">
    <property type="term" value="C:nucleus"/>
    <property type="evidence" value="ECO:0007669"/>
    <property type="project" value="TreeGrafter"/>
</dbReference>
<proteinExistence type="predicted"/>
<evidence type="ECO:0000259" key="3">
    <source>
        <dbReference type="Pfam" id="PF08729"/>
    </source>
</evidence>
<feature type="compositionally biased region" description="Basic residues" evidence="2">
    <location>
        <begin position="158"/>
        <end position="178"/>
    </location>
</feature>
<evidence type="ECO:0000313" key="6">
    <source>
        <dbReference type="Proteomes" id="UP000225706"/>
    </source>
</evidence>
<gene>
    <name evidence="5" type="primary">UBN2</name>
    <name evidence="5" type="ORF">AWC38_SpisGene16358</name>
</gene>
<feature type="domain" description="Hpc2-related" evidence="3">
    <location>
        <begin position="90"/>
        <end position="140"/>
    </location>
</feature>
<evidence type="ECO:0000256" key="1">
    <source>
        <dbReference type="ARBA" id="ARBA00022553"/>
    </source>
</evidence>
<dbReference type="InterPro" id="IPR014840">
    <property type="entry name" value="HRD"/>
</dbReference>
<evidence type="ECO:0000259" key="4">
    <source>
        <dbReference type="Pfam" id="PF14075"/>
    </source>
</evidence>
<feature type="region of interest" description="Disordered" evidence="2">
    <location>
        <begin position="134"/>
        <end position="345"/>
    </location>
</feature>
<feature type="compositionally biased region" description="Polar residues" evidence="2">
    <location>
        <begin position="254"/>
        <end position="265"/>
    </location>
</feature>
<dbReference type="Pfam" id="PF14075">
    <property type="entry name" value="UBN_AB"/>
    <property type="match status" value="1"/>
</dbReference>
<feature type="compositionally biased region" description="Polar residues" evidence="2">
    <location>
        <begin position="787"/>
        <end position="801"/>
    </location>
</feature>
<dbReference type="STRING" id="50429.A0A2B4RR13"/>
<feature type="compositionally biased region" description="Polar residues" evidence="2">
    <location>
        <begin position="618"/>
        <end position="635"/>
    </location>
</feature>
<dbReference type="Pfam" id="PF08729">
    <property type="entry name" value="HUN"/>
    <property type="match status" value="1"/>
</dbReference>
<name>A0A2B4RR13_STYPI</name>
<accession>A0A2B4RR13</accession>
<protein>
    <submittedName>
        <fullName evidence="5">Ubinuclein-2</fullName>
    </submittedName>
</protein>
<feature type="region of interest" description="Disordered" evidence="2">
    <location>
        <begin position="458"/>
        <end position="522"/>
    </location>
</feature>
<dbReference type="GO" id="GO:0006325">
    <property type="term" value="P:chromatin organization"/>
    <property type="evidence" value="ECO:0007669"/>
    <property type="project" value="TreeGrafter"/>
</dbReference>
<feature type="compositionally biased region" description="Basic and acidic residues" evidence="2">
    <location>
        <begin position="473"/>
        <end position="486"/>
    </location>
</feature>
<reference evidence="6" key="1">
    <citation type="journal article" date="2017" name="bioRxiv">
        <title>Comparative analysis of the genomes of Stylophora pistillata and Acropora digitifera provides evidence for extensive differences between species of corals.</title>
        <authorList>
            <person name="Voolstra C.R."/>
            <person name="Li Y."/>
            <person name="Liew Y.J."/>
            <person name="Baumgarten S."/>
            <person name="Zoccola D."/>
            <person name="Flot J.-F."/>
            <person name="Tambutte S."/>
            <person name="Allemand D."/>
            <person name="Aranda M."/>
        </authorList>
    </citation>
    <scope>NUCLEOTIDE SEQUENCE [LARGE SCALE GENOMIC DNA]</scope>
</reference>
<feature type="compositionally biased region" description="Polar residues" evidence="2">
    <location>
        <begin position="285"/>
        <end position="324"/>
    </location>
</feature>
<keyword evidence="6" id="KW-1185">Reference proteome</keyword>
<keyword evidence="1" id="KW-0597">Phosphoprotein</keyword>